<dbReference type="eggNOG" id="COG0741">
    <property type="taxonomic scope" value="Bacteria"/>
</dbReference>
<dbReference type="EMBL" id="AGFM01000009">
    <property type="protein sequence ID" value="EHJ62176.1"/>
    <property type="molecule type" value="Genomic_DNA"/>
</dbReference>
<dbReference type="RefSeq" id="WP_007011689.1">
    <property type="nucleotide sequence ID" value="NZ_AGFM01000009.1"/>
</dbReference>
<feature type="region of interest" description="Disordered" evidence="3">
    <location>
        <begin position="1"/>
        <end position="29"/>
    </location>
</feature>
<evidence type="ECO:0000313" key="6">
    <source>
        <dbReference type="Proteomes" id="UP000004030"/>
    </source>
</evidence>
<dbReference type="PANTHER" id="PTHR37423">
    <property type="entry name" value="SOLUBLE LYTIC MUREIN TRANSGLYCOSYLASE-RELATED"/>
    <property type="match status" value="1"/>
</dbReference>
<dbReference type="AlphaFoldDB" id="G6E8V2"/>
<dbReference type="InterPro" id="IPR023346">
    <property type="entry name" value="Lysozyme-like_dom_sf"/>
</dbReference>
<feature type="domain" description="Transglycosylase SLT" evidence="4">
    <location>
        <begin position="293"/>
        <end position="377"/>
    </location>
</feature>
<reference evidence="5 6" key="1">
    <citation type="journal article" date="2012" name="J. Bacteriol.">
        <title>Genome sequence of benzo(a)pyrene-degrading bacterium Novosphingobium pentaromativorans US6-1.</title>
        <authorList>
            <person name="Luo Y.R."/>
            <person name="Kang S.G."/>
            <person name="Kim S.J."/>
            <person name="Kim M.R."/>
            <person name="Li N."/>
            <person name="Lee J.H."/>
            <person name="Kwon K.K."/>
        </authorList>
    </citation>
    <scope>NUCLEOTIDE SEQUENCE [LARGE SCALE GENOMIC DNA]</scope>
    <source>
        <strain evidence="5 6">US6-1</strain>
    </source>
</reference>
<evidence type="ECO:0000256" key="2">
    <source>
        <dbReference type="ARBA" id="ARBA00009387"/>
    </source>
</evidence>
<evidence type="ECO:0000259" key="4">
    <source>
        <dbReference type="Pfam" id="PF01464"/>
    </source>
</evidence>
<feature type="region of interest" description="Disordered" evidence="3">
    <location>
        <begin position="669"/>
        <end position="693"/>
    </location>
</feature>
<gene>
    <name evidence="5" type="ORF">NSU_0773</name>
</gene>
<proteinExistence type="inferred from homology"/>
<protein>
    <recommendedName>
        <fullName evidence="4">Transglycosylase SLT domain-containing protein</fullName>
    </recommendedName>
</protein>
<accession>G6E8V2</accession>
<dbReference type="Gene3D" id="1.10.530.10">
    <property type="match status" value="1"/>
</dbReference>
<dbReference type="InterPro" id="IPR008258">
    <property type="entry name" value="Transglycosylase_SLT_dom_1"/>
</dbReference>
<comment type="caution">
    <text evidence="5">The sequence shown here is derived from an EMBL/GenBank/DDBJ whole genome shotgun (WGS) entry which is preliminary data.</text>
</comment>
<dbReference type="OrthoDB" id="6065087at2"/>
<evidence type="ECO:0000256" key="3">
    <source>
        <dbReference type="SAM" id="MobiDB-lite"/>
    </source>
</evidence>
<keyword evidence="6" id="KW-1185">Reference proteome</keyword>
<dbReference type="Proteomes" id="UP000004030">
    <property type="component" value="Unassembled WGS sequence"/>
</dbReference>
<sequence>MPRVPTYQPGQVGPVQTTRERFQAPSGPGAAGIIAEGLAGLSKLADTQDKINLENDETQSRLALANARVEYSSALDRYKATKLGAARAGQPEFDKGLDEIRKSTLNSATSPRMRQMIEQGLIELDGSARSIGASHAFAESRAETSASFKVEQDSLIDSAVSSDNPAFRDQAGLKLRDSVRRQLQFDGFDEEAMPDAYAVAEKAAMSRMHGGVLDRMFASLDPDLVEVAHYVKAYRDEMTGALYAKTMARMQGPMQDRVASADADYFMGLTPQPAAITDAGGTPTADRLNAITVQSESGGNPDAVSPVGARGLMQVMPATAKDPGFGIRPSNGTPADDVRVGQEYRAVMEKRYGGDLAKMWAAYNWGPGNLDDAIDAYGADWLVHAPKETRDYVAKNVSALGAQATAYAPAARDWSATRQTAYKAIDAAVDRGEISPERAQRAREEIDRRVKTDDGLLADQRKAADESATTILANSGDTFRTSMIPRDTWNALGPDQQIQFQNIEKQLKKSEAPPANSETVVALHRMAAGGRVDQAKFAGLNLAKYKPFMTAGEFDELATAQIKAQQDLNNPKALDLRSNIDSAITRAKKWSGIDVDKDPTEAFRIRRYMEQRAAEESGRREMGDADFDRLFRDATRTVKTTNVFGIGGEKRSSQILSPNFRAQIVRSFRKANGRDPSDDEIEKAWEAMGKPGG</sequence>
<dbReference type="PATRIC" id="fig|1088721.3.peg.765"/>
<comment type="similarity">
    <text evidence="1">Belongs to the transglycosylase Slt family.</text>
</comment>
<organism evidence="5 6">
    <name type="scientific">Novosphingobium pentaromativorans US6-1</name>
    <dbReference type="NCBI Taxonomy" id="1088721"/>
    <lineage>
        <taxon>Bacteria</taxon>
        <taxon>Pseudomonadati</taxon>
        <taxon>Pseudomonadota</taxon>
        <taxon>Alphaproteobacteria</taxon>
        <taxon>Sphingomonadales</taxon>
        <taxon>Sphingomonadaceae</taxon>
        <taxon>Novosphingobium</taxon>
    </lineage>
</organism>
<name>G6E8V2_9SPHN</name>
<dbReference type="PANTHER" id="PTHR37423:SF2">
    <property type="entry name" value="MEMBRANE-BOUND LYTIC MUREIN TRANSGLYCOSYLASE C"/>
    <property type="match status" value="1"/>
</dbReference>
<dbReference type="KEGG" id="npn:JI59_16220"/>
<evidence type="ECO:0000256" key="1">
    <source>
        <dbReference type="ARBA" id="ARBA00007734"/>
    </source>
</evidence>
<dbReference type="STRING" id="1088721.JI59_16220"/>
<dbReference type="SUPFAM" id="SSF53955">
    <property type="entry name" value="Lysozyme-like"/>
    <property type="match status" value="1"/>
</dbReference>
<dbReference type="Pfam" id="PF01464">
    <property type="entry name" value="SLT"/>
    <property type="match status" value="1"/>
</dbReference>
<comment type="similarity">
    <text evidence="2">Belongs to the virb1 family.</text>
</comment>
<evidence type="ECO:0000313" key="5">
    <source>
        <dbReference type="EMBL" id="EHJ62176.1"/>
    </source>
</evidence>
<dbReference type="CDD" id="cd00254">
    <property type="entry name" value="LT-like"/>
    <property type="match status" value="1"/>
</dbReference>